<comment type="similarity">
    <text evidence="1">Belongs to the short-chain dehydrogenases/reductases (SDR) family.</text>
</comment>
<comment type="caution">
    <text evidence="3">The sequence shown here is derived from an EMBL/GenBank/DDBJ whole genome shotgun (WGS) entry which is preliminary data.</text>
</comment>
<dbReference type="VEuPathDB" id="FungiDB:CDV56_101191"/>
<gene>
    <name evidence="3" type="ORF">CDV56_101191</name>
</gene>
<dbReference type="InterPro" id="IPR002347">
    <property type="entry name" value="SDR_fam"/>
</dbReference>
<dbReference type="GO" id="GO:0005737">
    <property type="term" value="C:cytoplasm"/>
    <property type="evidence" value="ECO:0007669"/>
    <property type="project" value="TreeGrafter"/>
</dbReference>
<dbReference type="Pfam" id="PF00106">
    <property type="entry name" value="adh_short"/>
    <property type="match status" value="1"/>
</dbReference>
<organism evidence="3 4">
    <name type="scientific">Aspergillus thermomutatus</name>
    <name type="common">Neosartorya pseudofischeri</name>
    <dbReference type="NCBI Taxonomy" id="41047"/>
    <lineage>
        <taxon>Eukaryota</taxon>
        <taxon>Fungi</taxon>
        <taxon>Dikarya</taxon>
        <taxon>Ascomycota</taxon>
        <taxon>Pezizomycotina</taxon>
        <taxon>Eurotiomycetes</taxon>
        <taxon>Eurotiomycetidae</taxon>
        <taxon>Eurotiales</taxon>
        <taxon>Aspergillaceae</taxon>
        <taxon>Aspergillus</taxon>
        <taxon>Aspergillus subgen. Fumigati</taxon>
    </lineage>
</organism>
<dbReference type="InterPro" id="IPR036291">
    <property type="entry name" value="NAD(P)-bd_dom_sf"/>
</dbReference>
<reference evidence="3" key="1">
    <citation type="submission" date="2018-08" db="EMBL/GenBank/DDBJ databases">
        <title>Draft genome sequence of azole-resistant Aspergillus thermomutatus (Neosartorya pseudofischeri) strain HMR AF 39, isolated from a human nasal aspirate.</title>
        <authorList>
            <person name="Parent-Michaud M."/>
            <person name="Dufresne P.J."/>
            <person name="Fournier E."/>
            <person name="Martineau C."/>
            <person name="Moreira S."/>
            <person name="Perkins V."/>
            <person name="De Repentigny L."/>
            <person name="Dufresne S.F."/>
        </authorList>
    </citation>
    <scope>NUCLEOTIDE SEQUENCE [LARGE SCALE GENOMIC DNA]</scope>
    <source>
        <strain evidence="3">HMR AF 39</strain>
    </source>
</reference>
<dbReference type="PRINTS" id="PR00081">
    <property type="entry name" value="GDHRDH"/>
</dbReference>
<proteinExistence type="inferred from homology"/>
<dbReference type="PANTHER" id="PTHR44229">
    <property type="entry name" value="15-HYDROXYPROSTAGLANDIN DEHYDROGENASE [NAD(+)]"/>
    <property type="match status" value="1"/>
</dbReference>
<evidence type="ECO:0000256" key="1">
    <source>
        <dbReference type="ARBA" id="ARBA00006484"/>
    </source>
</evidence>
<dbReference type="Gene3D" id="3.40.50.720">
    <property type="entry name" value="NAD(P)-binding Rossmann-like Domain"/>
    <property type="match status" value="1"/>
</dbReference>
<dbReference type="STRING" id="41047.A0A397G4M7"/>
<evidence type="ECO:0000313" key="3">
    <source>
        <dbReference type="EMBL" id="RHZ44286.1"/>
    </source>
</evidence>
<dbReference type="EMBL" id="NKHU02000342">
    <property type="protein sequence ID" value="RHZ44286.1"/>
    <property type="molecule type" value="Genomic_DNA"/>
</dbReference>
<evidence type="ECO:0008006" key="5">
    <source>
        <dbReference type="Google" id="ProtNLM"/>
    </source>
</evidence>
<dbReference type="PANTHER" id="PTHR44229:SF4">
    <property type="entry name" value="15-HYDROXYPROSTAGLANDIN DEHYDROGENASE [NAD(+)]"/>
    <property type="match status" value="1"/>
</dbReference>
<evidence type="ECO:0000256" key="2">
    <source>
        <dbReference type="ARBA" id="ARBA00023002"/>
    </source>
</evidence>
<dbReference type="RefSeq" id="XP_026610237.1">
    <property type="nucleotide sequence ID" value="XM_026754810.1"/>
</dbReference>
<keyword evidence="2" id="KW-0560">Oxidoreductase</keyword>
<dbReference type="SUPFAM" id="SSF51735">
    <property type="entry name" value="NAD(P)-binding Rossmann-fold domains"/>
    <property type="match status" value="1"/>
</dbReference>
<dbReference type="Proteomes" id="UP000215305">
    <property type="component" value="Unassembled WGS sequence"/>
</dbReference>
<sequence>MNKIPTQVHPRTAYSVKGKVAIVTGAGSGISHALTKILLQEGCSVVMADLTLRPEAKQTLEEASTVSGVNGKASAIFQQTDVSDWAQLQTLFDKAIETYGTVNIIVNGAAIYEPPSSTFWQPPGVSPAAKDKVDCSPGVYQTYAVNAMGPIRLAQIALNYWFYHPDAEMNFDGNLVWLSSVCGYVHLMQSPLYFSSKAAINSMVKCLSPLRGMFGIRNAAVCPGPVKASFHQPCLSRYITPIFDADYCKGQLLPTDIGLTAEQAAEETFKVMTEPQFGDGNIVEVVAAPGESTEQPVTVRVRETPLEALYPSPPLEGNHFMEEEQKFIEMLKTLVYVG</sequence>
<name>A0A397G4M7_ASPTH</name>
<protein>
    <recommendedName>
        <fullName evidence="5">NAD(P)-binding protein</fullName>
    </recommendedName>
</protein>
<evidence type="ECO:0000313" key="4">
    <source>
        <dbReference type="Proteomes" id="UP000215305"/>
    </source>
</evidence>
<dbReference type="AlphaFoldDB" id="A0A397G4M7"/>
<dbReference type="OrthoDB" id="5296at2759"/>
<dbReference type="GeneID" id="38123165"/>
<keyword evidence="4" id="KW-1185">Reference proteome</keyword>
<accession>A0A397G4M7</accession>
<dbReference type="GO" id="GO:0016616">
    <property type="term" value="F:oxidoreductase activity, acting on the CH-OH group of donors, NAD or NADP as acceptor"/>
    <property type="evidence" value="ECO:0007669"/>
    <property type="project" value="TreeGrafter"/>
</dbReference>